<dbReference type="InterPro" id="IPR011990">
    <property type="entry name" value="TPR-like_helical_dom_sf"/>
</dbReference>
<sequence length="243" mass="27222">MPGGQQFAVVQFIQLKNWAPIYLNEEGLGRQGRLNMALPFQEIIDAESADFCDSIPVVCGNLFHDRKWTDTIRCLSRKVLTGQVRLANGDYKSAKLTFDKAVAQAEEITGDLHPETLRYKSEQARVYLYLGNVTNAGDLALLAVAQQFELSTQRQITDLDMAYLCKLLQTSPRDEPLTRVSKLLDLVLKKGPLSATLHLFLVSTLLLVARIEVCRFRLTTRKGSGADLASAKQIWESLHDLWG</sequence>
<evidence type="ECO:0000313" key="2">
    <source>
        <dbReference type="Proteomes" id="UP000824596"/>
    </source>
</evidence>
<organism evidence="1 2">
    <name type="scientific">Hirsutella rhossiliensis</name>
    <dbReference type="NCBI Taxonomy" id="111463"/>
    <lineage>
        <taxon>Eukaryota</taxon>
        <taxon>Fungi</taxon>
        <taxon>Dikarya</taxon>
        <taxon>Ascomycota</taxon>
        <taxon>Pezizomycotina</taxon>
        <taxon>Sordariomycetes</taxon>
        <taxon>Hypocreomycetidae</taxon>
        <taxon>Hypocreales</taxon>
        <taxon>Ophiocordycipitaceae</taxon>
        <taxon>Hirsutella</taxon>
    </lineage>
</organism>
<dbReference type="SUPFAM" id="SSF48452">
    <property type="entry name" value="TPR-like"/>
    <property type="match status" value="1"/>
</dbReference>
<dbReference type="RefSeq" id="XP_044722309.1">
    <property type="nucleotide sequence ID" value="XM_044861283.1"/>
</dbReference>
<gene>
    <name evidence="1" type="ORF">HRG_02812</name>
</gene>
<name>A0A9P8N2L2_9HYPO</name>
<proteinExistence type="predicted"/>
<dbReference type="GeneID" id="68351941"/>
<reference evidence="1" key="1">
    <citation type="submission" date="2021-09" db="EMBL/GenBank/DDBJ databases">
        <title>A high-quality genome of the endoparasitic fungus Hirsutella rhossiliensis with a comparison of Hirsutella genomes reveals transposable elements contributing to genome size variation.</title>
        <authorList>
            <person name="Lin R."/>
            <person name="Jiao Y."/>
            <person name="Sun X."/>
            <person name="Ling J."/>
            <person name="Xie B."/>
            <person name="Cheng X."/>
        </authorList>
    </citation>
    <scope>NUCLEOTIDE SEQUENCE</scope>
    <source>
        <strain evidence="1">HR02</strain>
    </source>
</reference>
<protein>
    <submittedName>
        <fullName evidence="1">Uncharacterized protein</fullName>
    </submittedName>
</protein>
<accession>A0A9P8N2L2</accession>
<dbReference type="Proteomes" id="UP000824596">
    <property type="component" value="Unassembled WGS sequence"/>
</dbReference>
<dbReference type="EMBL" id="JAIZPD010000003">
    <property type="protein sequence ID" value="KAH0964796.1"/>
    <property type="molecule type" value="Genomic_DNA"/>
</dbReference>
<dbReference type="Gene3D" id="1.25.40.10">
    <property type="entry name" value="Tetratricopeptide repeat domain"/>
    <property type="match status" value="1"/>
</dbReference>
<dbReference type="AlphaFoldDB" id="A0A9P8N2L2"/>
<dbReference type="OrthoDB" id="5986190at2759"/>
<comment type="caution">
    <text evidence="1">The sequence shown here is derived from an EMBL/GenBank/DDBJ whole genome shotgun (WGS) entry which is preliminary data.</text>
</comment>
<evidence type="ECO:0000313" key="1">
    <source>
        <dbReference type="EMBL" id="KAH0964796.1"/>
    </source>
</evidence>
<keyword evidence="2" id="KW-1185">Reference proteome</keyword>